<gene>
    <name evidence="1" type="ORF">NUZ5A_50999</name>
</gene>
<dbReference type="RefSeq" id="WP_205100261.1">
    <property type="nucleotide sequence ID" value="NZ_CAJNAQ010000005.1"/>
</dbReference>
<dbReference type="AlphaFoldDB" id="A0A812F451"/>
<reference evidence="1" key="1">
    <citation type="submission" date="2021-02" db="EMBL/GenBank/DDBJ databases">
        <authorList>
            <person name="Han P."/>
        </authorList>
    </citation>
    <scope>NUCLEOTIDE SEQUENCE</scope>
    <source>
        <strain evidence="1">Candidatus Nitrosotenuis uzonensis 5A</strain>
    </source>
</reference>
<sequence>MEFVRKVSSDDYIIITNRLRSDFHLLFYRENDPSTLETFRIPTQVGKLTITYLKNGTLIVRGDDKTREFQYVVDTIRNVMEYDLS</sequence>
<organism evidence="1 2">
    <name type="scientific">Candidatus Nitrosotenuis uzonensis</name>
    <dbReference type="NCBI Taxonomy" id="1407055"/>
    <lineage>
        <taxon>Archaea</taxon>
        <taxon>Nitrososphaerota</taxon>
        <taxon>Candidatus Nitrosotenuis</taxon>
    </lineage>
</organism>
<dbReference type="Proteomes" id="UP000655759">
    <property type="component" value="Unassembled WGS sequence"/>
</dbReference>
<accession>A0A812F451</accession>
<protein>
    <submittedName>
        <fullName evidence="1">Uncharacterized protein</fullName>
    </submittedName>
</protein>
<evidence type="ECO:0000313" key="1">
    <source>
        <dbReference type="EMBL" id="CAE6500318.1"/>
    </source>
</evidence>
<evidence type="ECO:0000313" key="2">
    <source>
        <dbReference type="Proteomes" id="UP000655759"/>
    </source>
</evidence>
<dbReference type="EMBL" id="CAJNAQ010000005">
    <property type="protein sequence ID" value="CAE6500318.1"/>
    <property type="molecule type" value="Genomic_DNA"/>
</dbReference>
<comment type="caution">
    <text evidence="1">The sequence shown here is derived from an EMBL/GenBank/DDBJ whole genome shotgun (WGS) entry which is preliminary data.</text>
</comment>
<name>A0A812F451_9ARCH</name>
<proteinExistence type="predicted"/>